<feature type="chain" id="PRO_5021807521" description="Heparinase II/III-like protein" evidence="1">
    <location>
        <begin position="36"/>
        <end position="666"/>
    </location>
</feature>
<evidence type="ECO:0000313" key="2">
    <source>
        <dbReference type="EMBL" id="QDU92456.1"/>
    </source>
</evidence>
<dbReference type="RefSeq" id="WP_145048418.1">
    <property type="nucleotide sequence ID" value="NZ_CP036433.1"/>
</dbReference>
<evidence type="ECO:0000313" key="3">
    <source>
        <dbReference type="Proteomes" id="UP000317648"/>
    </source>
</evidence>
<proteinExistence type="predicted"/>
<protein>
    <recommendedName>
        <fullName evidence="4">Heparinase II/III-like protein</fullName>
    </recommendedName>
</protein>
<name>A0A518DKV0_9BACT</name>
<feature type="signal peptide" evidence="1">
    <location>
        <begin position="1"/>
        <end position="35"/>
    </location>
</feature>
<keyword evidence="1" id="KW-0732">Signal</keyword>
<dbReference type="KEGG" id="lcre:Pla8534_02040"/>
<dbReference type="EMBL" id="CP036433">
    <property type="protein sequence ID" value="QDU92456.1"/>
    <property type="molecule type" value="Genomic_DNA"/>
</dbReference>
<organism evidence="2 3">
    <name type="scientific">Lignipirellula cremea</name>
    <dbReference type="NCBI Taxonomy" id="2528010"/>
    <lineage>
        <taxon>Bacteria</taxon>
        <taxon>Pseudomonadati</taxon>
        <taxon>Planctomycetota</taxon>
        <taxon>Planctomycetia</taxon>
        <taxon>Pirellulales</taxon>
        <taxon>Pirellulaceae</taxon>
        <taxon>Lignipirellula</taxon>
    </lineage>
</organism>
<dbReference type="OrthoDB" id="240680at2"/>
<evidence type="ECO:0008006" key="4">
    <source>
        <dbReference type="Google" id="ProtNLM"/>
    </source>
</evidence>
<evidence type="ECO:0000256" key="1">
    <source>
        <dbReference type="SAM" id="SignalP"/>
    </source>
</evidence>
<sequence length="666" mass="74590" precursor="true">MMSLFRVQRPPSFRLPGGLPCLAALAILLGSAAVAQGDWKLSDMVTQEGGKRIFHARPVDPSLRNPWPAELEAEFQRRADQIIAAQTRDVKAGVNTYFENEKRTYGYLMAHVLGGNEEAALKYLQAQDHQHQDWHRETAGIDYYACFTLKHQMRKYFYFGDLLTPEYKQQMFDGAKKWTEKDPLRRAHYAYDGPKEGWGPDARNSWVDVRSTENLYLMRVSSVYLMAEETGNRETTAQYKQYLLDYTKALYRVGMGEWDSENYHGHSIAPLLNLYDFAQDREVQAAAKACLDFMCAAGAVKYWRGGFNGPTKRDYNHAQPFGGSAANALWVWFGDHPEGKSGEWESDEVHQITSAYRPPLAVVNLARKKFDRPVEIFAAKPHYEATTSYQFDSRPEYLETQYIAHSYQMGSLTGGTSVDGGDVNGFKILAFDKEQGVVALHAAPSSNPALPGSPMYQTGVVAEPNRVAQQENLALWLVKDGKSPWLWVVPAEVKVSSENGVTFLECDRTWVAIRPLGAQPVRVDKALTEQLNSDKKNRFPGYQVLSCRGDGGNFCGLAMEVGERESHGSLPQFKKAVLSAELDVAELEQGVVRYKSADGKWLGIHWNDDPLNLGVWRNGQRRDLQNAALYDSPVIKAGWGEGVLEVHAGEASFRCEVDAAGRASFP</sequence>
<accession>A0A518DKV0</accession>
<gene>
    <name evidence="2" type="ORF">Pla8534_02040</name>
</gene>
<keyword evidence="3" id="KW-1185">Reference proteome</keyword>
<dbReference type="AlphaFoldDB" id="A0A518DKV0"/>
<reference evidence="2 3" key="1">
    <citation type="submission" date="2019-02" db="EMBL/GenBank/DDBJ databases">
        <title>Deep-cultivation of Planctomycetes and their phenomic and genomic characterization uncovers novel biology.</title>
        <authorList>
            <person name="Wiegand S."/>
            <person name="Jogler M."/>
            <person name="Boedeker C."/>
            <person name="Pinto D."/>
            <person name="Vollmers J."/>
            <person name="Rivas-Marin E."/>
            <person name="Kohn T."/>
            <person name="Peeters S.H."/>
            <person name="Heuer A."/>
            <person name="Rast P."/>
            <person name="Oberbeckmann S."/>
            <person name="Bunk B."/>
            <person name="Jeske O."/>
            <person name="Meyerdierks A."/>
            <person name="Storesund J.E."/>
            <person name="Kallscheuer N."/>
            <person name="Luecker S."/>
            <person name="Lage O.M."/>
            <person name="Pohl T."/>
            <person name="Merkel B.J."/>
            <person name="Hornburger P."/>
            <person name="Mueller R.-W."/>
            <person name="Bruemmer F."/>
            <person name="Labrenz M."/>
            <person name="Spormann A.M."/>
            <person name="Op den Camp H."/>
            <person name="Overmann J."/>
            <person name="Amann R."/>
            <person name="Jetten M.S.M."/>
            <person name="Mascher T."/>
            <person name="Medema M.H."/>
            <person name="Devos D.P."/>
            <person name="Kaster A.-K."/>
            <person name="Ovreas L."/>
            <person name="Rohde M."/>
            <person name="Galperin M.Y."/>
            <person name="Jogler C."/>
        </authorList>
    </citation>
    <scope>NUCLEOTIDE SEQUENCE [LARGE SCALE GENOMIC DNA]</scope>
    <source>
        <strain evidence="2 3">Pla85_3_4</strain>
    </source>
</reference>
<dbReference type="Proteomes" id="UP000317648">
    <property type="component" value="Chromosome"/>
</dbReference>